<dbReference type="InterPro" id="IPR000178">
    <property type="entry name" value="TF_IF2_bacterial-like"/>
</dbReference>
<evidence type="ECO:0000259" key="12">
    <source>
        <dbReference type="PROSITE" id="PS51722"/>
    </source>
</evidence>
<dbReference type="Gene3D" id="3.30.56.50">
    <property type="entry name" value="Putative DNA-binding domain, N-terminal subdomain of bacterial translation initiation factor IF2"/>
    <property type="match status" value="1"/>
</dbReference>
<evidence type="ECO:0000256" key="6">
    <source>
        <dbReference type="ARBA" id="ARBA00022741"/>
    </source>
</evidence>
<keyword evidence="8 9" id="KW-0342">GTP-binding</keyword>
<dbReference type="InterPro" id="IPR009000">
    <property type="entry name" value="Transl_B-barrel_sf"/>
</dbReference>
<reference evidence="13 14" key="1">
    <citation type="journal article" date="2012" name="MBio">
        <title>Insight into the transmission biology and species-specific functional capabilities of tsetse (Diptera: glossinidae) obligate symbiont wigglesworthia.</title>
        <authorList>
            <person name="Rio R.V."/>
            <person name="Symula R.E."/>
            <person name="Wang J."/>
            <person name="Lohs C."/>
            <person name="Wu Y.N."/>
            <person name="Snyder A.K."/>
            <person name="Bjornson R.D."/>
            <person name="Oshima K."/>
            <person name="Biehl B.S."/>
            <person name="Perna N.T."/>
            <person name="Hattori M."/>
            <person name="Aksoy S."/>
        </authorList>
    </citation>
    <scope>NUCLEOTIDE SEQUENCE [LARGE SCALE GENOMIC DNA]</scope>
    <source>
        <strain evidence="13">WGM</strain>
    </source>
</reference>
<feature type="binding site" evidence="9">
    <location>
        <begin position="422"/>
        <end position="426"/>
    </location>
    <ligand>
        <name>GTP</name>
        <dbReference type="ChEBI" id="CHEBI:37565"/>
    </ligand>
</feature>
<dbReference type="InterPro" id="IPR005225">
    <property type="entry name" value="Small_GTP-bd"/>
</dbReference>
<keyword evidence="6 9" id="KW-0547">Nucleotide-binding</keyword>
<dbReference type="STRING" id="1142511.WIGMOR_0560"/>
<dbReference type="GO" id="GO:0003743">
    <property type="term" value="F:translation initiation factor activity"/>
    <property type="evidence" value="ECO:0007669"/>
    <property type="project" value="UniProtKB-UniRule"/>
</dbReference>
<evidence type="ECO:0000256" key="3">
    <source>
        <dbReference type="ARBA" id="ARBA00020675"/>
    </source>
</evidence>
<dbReference type="GO" id="GO:0097216">
    <property type="term" value="F:guanosine tetraphosphate binding"/>
    <property type="evidence" value="ECO:0007669"/>
    <property type="project" value="UniProtKB-ARBA"/>
</dbReference>
<keyword evidence="14" id="KW-1185">Reference proteome</keyword>
<comment type="subcellular location">
    <subcellularLocation>
        <location evidence="1 9 11">Cytoplasm</location>
    </subcellularLocation>
</comment>
<dbReference type="SUPFAM" id="SSF50447">
    <property type="entry name" value="Translation proteins"/>
    <property type="match status" value="2"/>
</dbReference>
<dbReference type="HAMAP" id="MF_00100_B">
    <property type="entry name" value="IF_2_B"/>
    <property type="match status" value="1"/>
</dbReference>
<evidence type="ECO:0000313" key="14">
    <source>
        <dbReference type="Proteomes" id="UP000009061"/>
    </source>
</evidence>
<feature type="binding site" evidence="9">
    <location>
        <begin position="376"/>
        <end position="383"/>
    </location>
    <ligand>
        <name>GTP</name>
        <dbReference type="ChEBI" id="CHEBI:37565"/>
    </ligand>
</feature>
<evidence type="ECO:0000256" key="1">
    <source>
        <dbReference type="ARBA" id="ARBA00004496"/>
    </source>
</evidence>
<dbReference type="eggNOG" id="COG0532">
    <property type="taxonomic scope" value="Bacteria"/>
</dbReference>
<dbReference type="CDD" id="cd03702">
    <property type="entry name" value="IF2_mtIF2_II"/>
    <property type="match status" value="1"/>
</dbReference>
<evidence type="ECO:0000313" key="13">
    <source>
        <dbReference type="EMBL" id="AFA41374.1"/>
    </source>
</evidence>
<dbReference type="InterPro" id="IPR000795">
    <property type="entry name" value="T_Tr_GTP-bd_dom"/>
</dbReference>
<feature type="domain" description="Tr-type G" evidence="12">
    <location>
        <begin position="367"/>
        <end position="534"/>
    </location>
</feature>
<dbReference type="InterPro" id="IPR044145">
    <property type="entry name" value="IF2_II"/>
</dbReference>
<dbReference type="Pfam" id="PF22042">
    <property type="entry name" value="EF-G_D2"/>
    <property type="match status" value="1"/>
</dbReference>
<dbReference type="KEGG" id="wgl:WIGMOR_0560"/>
<accession>H6Q591</accession>
<keyword evidence="7 9" id="KW-0648">Protein biosynthesis</keyword>
<gene>
    <name evidence="9 13" type="primary">infB</name>
    <name evidence="13" type="synonym">ssyG</name>
    <name evidence="13" type="ORF">WIGMOR_0560</name>
</gene>
<evidence type="ECO:0000256" key="4">
    <source>
        <dbReference type="ARBA" id="ARBA00022490"/>
    </source>
</evidence>
<evidence type="ECO:0000256" key="7">
    <source>
        <dbReference type="ARBA" id="ARBA00022917"/>
    </source>
</evidence>
<dbReference type="InterPro" id="IPR009061">
    <property type="entry name" value="DNA-bd_dom_put_sf"/>
</dbReference>
<evidence type="ECO:0000256" key="10">
    <source>
        <dbReference type="RuleBase" id="RU000644"/>
    </source>
</evidence>
<dbReference type="InterPro" id="IPR036925">
    <property type="entry name" value="TIF_IF2_dom3_sf"/>
</dbReference>
<dbReference type="OrthoDB" id="9811804at2"/>
<dbReference type="Gene3D" id="3.40.50.300">
    <property type="entry name" value="P-loop containing nucleotide triphosphate hydrolases"/>
    <property type="match status" value="1"/>
</dbReference>
<evidence type="ECO:0000256" key="9">
    <source>
        <dbReference type="HAMAP-Rule" id="MF_00100"/>
    </source>
</evidence>
<dbReference type="InterPro" id="IPR053905">
    <property type="entry name" value="EF-G-like_DII"/>
</dbReference>
<dbReference type="SUPFAM" id="SSF52156">
    <property type="entry name" value="Initiation factor IF2/eIF5b, domain 3"/>
    <property type="match status" value="1"/>
</dbReference>
<dbReference type="Pfam" id="PF04760">
    <property type="entry name" value="IF2_N"/>
    <property type="match status" value="2"/>
</dbReference>
<dbReference type="PANTHER" id="PTHR43381:SF5">
    <property type="entry name" value="TR-TYPE G DOMAIN-CONTAINING PROTEIN"/>
    <property type="match status" value="1"/>
</dbReference>
<dbReference type="NCBIfam" id="TIGR00487">
    <property type="entry name" value="IF-2"/>
    <property type="match status" value="1"/>
</dbReference>
<feature type="region of interest" description="G-domain" evidence="9">
    <location>
        <begin position="370"/>
        <end position="518"/>
    </location>
</feature>
<dbReference type="FunFam" id="3.40.50.300:FF:000019">
    <property type="entry name" value="Translation initiation factor IF-2"/>
    <property type="match status" value="1"/>
</dbReference>
<proteinExistence type="inferred from homology"/>
<dbReference type="CDD" id="cd01887">
    <property type="entry name" value="IF2_eIF5B"/>
    <property type="match status" value="1"/>
</dbReference>
<dbReference type="Pfam" id="PF00009">
    <property type="entry name" value="GTP_EFTU"/>
    <property type="match status" value="1"/>
</dbReference>
<dbReference type="Proteomes" id="UP000009061">
    <property type="component" value="Chromosome"/>
</dbReference>
<dbReference type="PROSITE" id="PS51722">
    <property type="entry name" value="G_TR_2"/>
    <property type="match status" value="1"/>
</dbReference>
<dbReference type="NCBIfam" id="TIGR00231">
    <property type="entry name" value="small_GTP"/>
    <property type="match status" value="1"/>
</dbReference>
<name>H6Q591_WIGGL</name>
<keyword evidence="5 9" id="KW-0396">Initiation factor</keyword>
<evidence type="ECO:0000256" key="8">
    <source>
        <dbReference type="ARBA" id="ARBA00023134"/>
    </source>
</evidence>
<dbReference type="PROSITE" id="PS01176">
    <property type="entry name" value="IF2"/>
    <property type="match status" value="1"/>
</dbReference>
<dbReference type="Pfam" id="PF11987">
    <property type="entry name" value="IF-2"/>
    <property type="match status" value="1"/>
</dbReference>
<dbReference type="FunFam" id="2.40.30.10:FF:000008">
    <property type="entry name" value="Translation initiation factor IF-2"/>
    <property type="match status" value="1"/>
</dbReference>
<dbReference type="HOGENOM" id="CLU_006301_6_3_6"/>
<dbReference type="EMBL" id="CP003315">
    <property type="protein sequence ID" value="AFA41374.1"/>
    <property type="molecule type" value="Genomic_DNA"/>
</dbReference>
<dbReference type="InterPro" id="IPR027417">
    <property type="entry name" value="P-loop_NTPase"/>
</dbReference>
<organism evidence="13 14">
    <name type="scientific">Wigglesworthia glossinidia endosymbiont of Glossina morsitans morsitans</name>
    <name type="common">Yale colony</name>
    <dbReference type="NCBI Taxonomy" id="1142511"/>
    <lineage>
        <taxon>Bacteria</taxon>
        <taxon>Pseudomonadati</taxon>
        <taxon>Pseudomonadota</taxon>
        <taxon>Gammaproteobacteria</taxon>
        <taxon>Enterobacterales</taxon>
        <taxon>Erwiniaceae</taxon>
        <taxon>Wigglesworthia</taxon>
    </lineage>
</organism>
<dbReference type="Pfam" id="PF03144">
    <property type="entry name" value="GTP_EFTU_D2"/>
    <property type="match status" value="1"/>
</dbReference>
<comment type="similarity">
    <text evidence="2 9 10">Belongs to the TRAFAC class translation factor GTPase superfamily. Classic translation factor GTPase family. IF-2 subfamily.</text>
</comment>
<protein>
    <recommendedName>
        <fullName evidence="3 9">Translation initiation factor IF-2</fullName>
    </recommendedName>
</protein>
<evidence type="ECO:0000256" key="11">
    <source>
        <dbReference type="RuleBase" id="RU000645"/>
    </source>
</evidence>
<dbReference type="FunFam" id="2.40.30.10:FF:000007">
    <property type="entry name" value="Translation initiation factor IF-2"/>
    <property type="match status" value="1"/>
</dbReference>
<sequence>MINVTINSFAEKMQIPVKRLIQKFADAGIKKTPLDTISKEEKKILLAYINRKSNIFKNKLSLKKKIHSTLNISRIGEPNKLIHVEIRKKKYLKCDISLITKNKQNKLNNLKSSESLCISDIESKQKIKNVCLDQKKMSVKINQNKNEKSVHCSAKHIPKKEQSYSDNFNINKSQKSEILELKKEKNINIKTDYNICIEETLQKKINKKNSLKNKNIKKEKNRYADNFHLIQEDHEKYIKRKQNNRLYVVNSIEKTKSIEKKICNKTTLSTLSHSFNKPTKKFLRNITIGKKISISELASKMAIKSSQIIKNMIKLGVFNSINDNIEQDVAQLIAEDMGHRVKLIRENALEESLMLLNNGNDTPKILPRAPIVTVMGHVDHGKTSLLDYIRTSTVSLKEAGGITQHIGAYLVKTKNGNITFLDTPGHAAFTAMRARGAKITDIVILVVAADDSVMPQTIEAIQHAKNAQVPIIIAINKIDKNTADPLKVKKELIQHGIVPEEYGGENQCVLVSAKTGKGIDLLLEAILLQAEILELKADHSGTAHGVVIESRLDKGKGPIATILINSGKLNRGDTILCGCEYGRIRAIKDSYGKSISSVGPSIPVEILGLSGVPIAGDTTTVLKNEKKAREIAIYRQNKLRENKLKNNKIKHTQNSFFNSKLTDKKIYNIILKSDVQGTLQAISDSLKNLSSDKIKVKIIGAGVGSITETDVTLSKASNAILIGFNVRVDILATKIIESENLNIKLFSIIYELINYVKNKINLENSIKSCKKVNSILEVKHIFQLPKYGTIAGCIVKEGIIKKNHKVKILRNNILIYQSKICSLRRFKEDVNEVKTGIECGIGVKNFNEFNLLDVIESIEE</sequence>
<dbReference type="InterPro" id="IPR023115">
    <property type="entry name" value="TIF_IF2_dom3"/>
</dbReference>
<dbReference type="GO" id="GO:0003924">
    <property type="term" value="F:GTPase activity"/>
    <property type="evidence" value="ECO:0007669"/>
    <property type="project" value="UniProtKB-UniRule"/>
</dbReference>
<dbReference type="GO" id="GO:0005525">
    <property type="term" value="F:GTP binding"/>
    <property type="evidence" value="ECO:0007669"/>
    <property type="project" value="UniProtKB-KW"/>
</dbReference>
<comment type="function">
    <text evidence="9 10">One of the essential components for the initiation of protein synthesis. Protects formylmethionyl-tRNA from spontaneous hydrolysis and promotes its binding to the 30S ribosomal subunits. Also involved in the hydrolysis of GTP during the formation of the 70S ribosomal complex.</text>
</comment>
<dbReference type="Gene3D" id="2.40.30.10">
    <property type="entry name" value="Translation factors"/>
    <property type="match status" value="2"/>
</dbReference>
<dbReference type="SUPFAM" id="SSF46955">
    <property type="entry name" value="Putative DNA-binding domain"/>
    <property type="match status" value="1"/>
</dbReference>
<dbReference type="CDD" id="cd03692">
    <property type="entry name" value="mtIF2_IVc"/>
    <property type="match status" value="1"/>
</dbReference>
<feature type="binding site" evidence="9">
    <location>
        <begin position="476"/>
        <end position="479"/>
    </location>
    <ligand>
        <name>GTP</name>
        <dbReference type="ChEBI" id="CHEBI:37565"/>
    </ligand>
</feature>
<dbReference type="InterPro" id="IPR015760">
    <property type="entry name" value="TIF_IF2"/>
</dbReference>
<keyword evidence="4 9" id="KW-0963">Cytoplasm</keyword>
<dbReference type="AlphaFoldDB" id="H6Q591"/>
<dbReference type="PANTHER" id="PTHR43381">
    <property type="entry name" value="TRANSLATION INITIATION FACTOR IF-2-RELATED"/>
    <property type="match status" value="1"/>
</dbReference>
<dbReference type="InterPro" id="IPR006847">
    <property type="entry name" value="IF2_N"/>
</dbReference>
<dbReference type="SUPFAM" id="SSF52540">
    <property type="entry name" value="P-loop containing nucleoside triphosphate hydrolases"/>
    <property type="match status" value="1"/>
</dbReference>
<dbReference type="InterPro" id="IPR004161">
    <property type="entry name" value="EFTu-like_2"/>
</dbReference>
<dbReference type="FunFam" id="3.40.50.10050:FF:000001">
    <property type="entry name" value="Translation initiation factor IF-2"/>
    <property type="match status" value="1"/>
</dbReference>
<evidence type="ECO:0000256" key="2">
    <source>
        <dbReference type="ARBA" id="ARBA00007733"/>
    </source>
</evidence>
<dbReference type="GO" id="GO:0005829">
    <property type="term" value="C:cytosol"/>
    <property type="evidence" value="ECO:0007669"/>
    <property type="project" value="TreeGrafter"/>
</dbReference>
<evidence type="ECO:0000256" key="5">
    <source>
        <dbReference type="ARBA" id="ARBA00022540"/>
    </source>
</evidence>
<dbReference type="Gene3D" id="3.40.50.10050">
    <property type="entry name" value="Translation initiation factor IF- 2, domain 3"/>
    <property type="match status" value="1"/>
</dbReference>